<protein>
    <submittedName>
        <fullName evidence="2">Transcriptional regulator</fullName>
    </submittedName>
</protein>
<organism evidence="2 3">
    <name type="scientific">Cryptosporangium arvum DSM 44712</name>
    <dbReference type="NCBI Taxonomy" id="927661"/>
    <lineage>
        <taxon>Bacteria</taxon>
        <taxon>Bacillati</taxon>
        <taxon>Actinomycetota</taxon>
        <taxon>Actinomycetes</taxon>
        <taxon>Cryptosporangiales</taxon>
        <taxon>Cryptosporangiaceae</taxon>
        <taxon>Cryptosporangium</taxon>
    </lineage>
</organism>
<dbReference type="Pfam" id="PF12802">
    <property type="entry name" value="MarR_2"/>
    <property type="match status" value="1"/>
</dbReference>
<sequence>MTSRTAEASPSLSQSINRVARALARHGDAALKPLGLRYAQIPVFALLKMRTGLTQKALADATGIEQPSMAQLLARMDRDGLIESRPHPTDARSRTIVLADPDDRRIDEGSKRLMDLERQAVEGLGKEEVETLKALLARVLENLEGPP</sequence>
<dbReference type="InterPro" id="IPR036390">
    <property type="entry name" value="WH_DNA-bd_sf"/>
</dbReference>
<accession>A0A010ZUB6</accession>
<dbReference type="Gene3D" id="1.10.10.10">
    <property type="entry name" value="Winged helix-like DNA-binding domain superfamily/Winged helix DNA-binding domain"/>
    <property type="match status" value="1"/>
</dbReference>
<dbReference type="EMBL" id="JFBT01000001">
    <property type="protein sequence ID" value="EXG82254.1"/>
    <property type="molecule type" value="Genomic_DNA"/>
</dbReference>
<evidence type="ECO:0000259" key="1">
    <source>
        <dbReference type="PROSITE" id="PS50995"/>
    </source>
</evidence>
<proteinExistence type="predicted"/>
<dbReference type="InterPro" id="IPR036388">
    <property type="entry name" value="WH-like_DNA-bd_sf"/>
</dbReference>
<name>A0A010ZUB6_9ACTN</name>
<dbReference type="GO" id="GO:0006950">
    <property type="term" value="P:response to stress"/>
    <property type="evidence" value="ECO:0007669"/>
    <property type="project" value="TreeGrafter"/>
</dbReference>
<dbReference type="PANTHER" id="PTHR33164:SF13">
    <property type="entry name" value="4-HYDROXYPHENYLACETATE CATABOLISM PROTEIN"/>
    <property type="match status" value="1"/>
</dbReference>
<dbReference type="GO" id="GO:0003700">
    <property type="term" value="F:DNA-binding transcription factor activity"/>
    <property type="evidence" value="ECO:0007669"/>
    <property type="project" value="InterPro"/>
</dbReference>
<evidence type="ECO:0000313" key="2">
    <source>
        <dbReference type="EMBL" id="EXG82254.1"/>
    </source>
</evidence>
<evidence type="ECO:0000313" key="3">
    <source>
        <dbReference type="Proteomes" id="UP000021053"/>
    </source>
</evidence>
<dbReference type="RefSeq" id="WP_051570395.1">
    <property type="nucleotide sequence ID" value="NZ_KK073874.1"/>
</dbReference>
<dbReference type="PROSITE" id="PS50995">
    <property type="entry name" value="HTH_MARR_2"/>
    <property type="match status" value="1"/>
</dbReference>
<comment type="caution">
    <text evidence="2">The sequence shown here is derived from an EMBL/GenBank/DDBJ whole genome shotgun (WGS) entry which is preliminary data.</text>
</comment>
<dbReference type="HOGENOM" id="CLU_083287_18_7_11"/>
<reference evidence="2 3" key="1">
    <citation type="submission" date="2013-07" db="EMBL/GenBank/DDBJ databases">
        <authorList>
            <consortium name="DOE Joint Genome Institute"/>
            <person name="Eisen J."/>
            <person name="Huntemann M."/>
            <person name="Han J."/>
            <person name="Chen A."/>
            <person name="Kyrpides N."/>
            <person name="Mavromatis K."/>
            <person name="Markowitz V."/>
            <person name="Palaniappan K."/>
            <person name="Ivanova N."/>
            <person name="Schaumberg A."/>
            <person name="Pati A."/>
            <person name="Liolios K."/>
            <person name="Nordberg H.P."/>
            <person name="Cantor M.N."/>
            <person name="Hua S.X."/>
            <person name="Woyke T."/>
        </authorList>
    </citation>
    <scope>NUCLEOTIDE SEQUENCE [LARGE SCALE GENOMIC DNA]</scope>
    <source>
        <strain evidence="2 3">DSM 44712</strain>
    </source>
</reference>
<dbReference type="SMART" id="SM00347">
    <property type="entry name" value="HTH_MARR"/>
    <property type="match status" value="1"/>
</dbReference>
<dbReference type="PANTHER" id="PTHR33164">
    <property type="entry name" value="TRANSCRIPTIONAL REGULATOR, MARR FAMILY"/>
    <property type="match status" value="1"/>
</dbReference>
<dbReference type="SUPFAM" id="SSF46785">
    <property type="entry name" value="Winged helix' DNA-binding domain"/>
    <property type="match status" value="1"/>
</dbReference>
<feature type="domain" description="HTH marR-type" evidence="1">
    <location>
        <begin position="9"/>
        <end position="141"/>
    </location>
</feature>
<dbReference type="PRINTS" id="PR00598">
    <property type="entry name" value="HTHMARR"/>
</dbReference>
<gene>
    <name evidence="2" type="ORF">CryarDRAFT_3417</name>
</gene>
<dbReference type="AlphaFoldDB" id="A0A010ZUB6"/>
<dbReference type="Proteomes" id="UP000021053">
    <property type="component" value="Unassembled WGS sequence"/>
</dbReference>
<dbReference type="OrthoDB" id="69852at2"/>
<keyword evidence="3" id="KW-1185">Reference proteome</keyword>
<dbReference type="InterPro" id="IPR000835">
    <property type="entry name" value="HTH_MarR-typ"/>
</dbReference>
<dbReference type="InterPro" id="IPR039422">
    <property type="entry name" value="MarR/SlyA-like"/>
</dbReference>